<dbReference type="EMBL" id="CAJOBI010031065">
    <property type="protein sequence ID" value="CAF4272949.1"/>
    <property type="molecule type" value="Genomic_DNA"/>
</dbReference>
<dbReference type="AlphaFoldDB" id="A0A816Q532"/>
<sequence length="131" mass="13320">MCSVGVNTEKLTTNYTDGVLSGTPTTPKLSSGAPTCTDGVFSGAPTTPTLFNGALTCTDGVLIGAPTTLLSYSGTLIELFRVLSAVGVSDTGDSVVGAPLKTPSVQFGAPLSTPPVQVSDQYTDTAHPYIY</sequence>
<name>A0A816Q532_9BILA</name>
<evidence type="ECO:0000313" key="1">
    <source>
        <dbReference type="EMBL" id="CAF2055554.1"/>
    </source>
</evidence>
<dbReference type="EMBL" id="CAJNRE010006473">
    <property type="protein sequence ID" value="CAF2055554.1"/>
    <property type="molecule type" value="Genomic_DNA"/>
</dbReference>
<dbReference type="Proteomes" id="UP000676336">
    <property type="component" value="Unassembled WGS sequence"/>
</dbReference>
<comment type="caution">
    <text evidence="1">The sequence shown here is derived from an EMBL/GenBank/DDBJ whole genome shotgun (WGS) entry which is preliminary data.</text>
</comment>
<reference evidence="1" key="1">
    <citation type="submission" date="2021-02" db="EMBL/GenBank/DDBJ databases">
        <authorList>
            <person name="Nowell W R."/>
        </authorList>
    </citation>
    <scope>NUCLEOTIDE SEQUENCE</scope>
</reference>
<protein>
    <submittedName>
        <fullName evidence="1">Uncharacterized protein</fullName>
    </submittedName>
</protein>
<dbReference type="Proteomes" id="UP000663824">
    <property type="component" value="Unassembled WGS sequence"/>
</dbReference>
<gene>
    <name evidence="1" type="ORF">MBJ925_LOCUS13981</name>
    <name evidence="2" type="ORF">SMN809_LOCUS24913</name>
</gene>
<proteinExistence type="predicted"/>
<accession>A0A816Q532</accession>
<evidence type="ECO:0000313" key="2">
    <source>
        <dbReference type="EMBL" id="CAF4272949.1"/>
    </source>
</evidence>
<organism evidence="1 3">
    <name type="scientific">Rotaria magnacalcarata</name>
    <dbReference type="NCBI Taxonomy" id="392030"/>
    <lineage>
        <taxon>Eukaryota</taxon>
        <taxon>Metazoa</taxon>
        <taxon>Spiralia</taxon>
        <taxon>Gnathifera</taxon>
        <taxon>Rotifera</taxon>
        <taxon>Eurotatoria</taxon>
        <taxon>Bdelloidea</taxon>
        <taxon>Philodinida</taxon>
        <taxon>Philodinidae</taxon>
        <taxon>Rotaria</taxon>
    </lineage>
</organism>
<evidence type="ECO:0000313" key="3">
    <source>
        <dbReference type="Proteomes" id="UP000663824"/>
    </source>
</evidence>